<dbReference type="KEGG" id="dpi:BN4_11113"/>
<sequence length="298" mass="33697">MYEFGNEMLWTIEMLTSDNESYEFASRDINRKLDIPSPVMDLMFFGRKAGGAVDAISEDGLESTEGTCPTLSRFTAVLTLRKKFHDKVYALMREITARTISALDTEELAELWEGEVSYREIIETIAFVPGLSFCTPLFIEAALSSMVNTLENFEETSPEAVKFALKHMDEVACSKFDNNYFVNMIVMRREAINIIEAGETFADGWKEKAIEALFSIDFESEIHLTDENELMTEELVAGILDDAAPHNIAITVAWLSAIYLYTEYGDRIVDFFDIDIKDIEAEDHQENAYDETPDGLAA</sequence>
<dbReference type="Proteomes" id="UP000011724">
    <property type="component" value="Chromosome"/>
</dbReference>
<gene>
    <name evidence="1" type="ordered locus">BN4_11113</name>
</gene>
<name>M1WLS1_PSEP2</name>
<dbReference type="OrthoDB" id="9818743at2"/>
<dbReference type="RefSeq" id="WP_015414400.1">
    <property type="nucleotide sequence ID" value="NC_020409.1"/>
</dbReference>
<keyword evidence="2" id="KW-1185">Reference proteome</keyword>
<dbReference type="BioCyc" id="DPIE1322246:BN4_RS05625-MONOMER"/>
<proteinExistence type="predicted"/>
<reference evidence="1 2" key="1">
    <citation type="journal article" date="2013" name="PLoS ONE">
        <title>The first genomic and proteomic characterization of a deep-sea sulfate reducer: insights into the piezophilic lifestyle of Desulfovibrio piezophilus.</title>
        <authorList>
            <person name="Pradel N."/>
            <person name="Ji B."/>
            <person name="Gimenez G."/>
            <person name="Talla E."/>
            <person name="Lenoble P."/>
            <person name="Garel M."/>
            <person name="Tamburini C."/>
            <person name="Fourquet P."/>
            <person name="Lebrun R."/>
            <person name="Bertin P."/>
            <person name="Denis Y."/>
            <person name="Pophillat M."/>
            <person name="Barbe V."/>
            <person name="Ollivier B."/>
            <person name="Dolla A."/>
        </authorList>
    </citation>
    <scope>NUCLEOTIDE SEQUENCE [LARGE SCALE GENOMIC DNA]</scope>
    <source>
        <strain evidence="2">DSM 10523 / SB164P1</strain>
    </source>
</reference>
<dbReference type="EMBL" id="FO203427">
    <property type="protein sequence ID" value="CCH48350.1"/>
    <property type="molecule type" value="Genomic_DNA"/>
</dbReference>
<evidence type="ECO:0000313" key="1">
    <source>
        <dbReference type="EMBL" id="CCH48350.1"/>
    </source>
</evidence>
<protein>
    <submittedName>
        <fullName evidence="1">Uncharacterized protein</fullName>
    </submittedName>
</protein>
<accession>M1WLS1</accession>
<dbReference type="AlphaFoldDB" id="M1WLS1"/>
<reference evidence="2" key="2">
    <citation type="journal article" date="2013" name="Stand. Genomic Sci.">
        <title>Complete genome sequence of Desulfocapsa sulfexigens, a marine deltaproteobacterium specialized in disproportionating inorganic sulfur compounds.</title>
        <authorList>
            <person name="Finster K.W."/>
            <person name="Kjeldsen K.U."/>
            <person name="Kube M."/>
            <person name="Reinhardt R."/>
            <person name="Mussmann M."/>
            <person name="Amann R."/>
            <person name="Schreiber L."/>
        </authorList>
    </citation>
    <scope>NUCLEOTIDE SEQUENCE [LARGE SCALE GENOMIC DNA]</scope>
    <source>
        <strain evidence="2">DSM 10523 / SB164P1</strain>
    </source>
</reference>
<dbReference type="HOGENOM" id="CLU_932944_0_0_7"/>
<dbReference type="PATRIC" id="fig|879567.3.peg.1149"/>
<evidence type="ECO:0000313" key="2">
    <source>
        <dbReference type="Proteomes" id="UP000011724"/>
    </source>
</evidence>
<organism evidence="1 2">
    <name type="scientific">Pseudodesulfovibrio piezophilus (strain DSM 21447 / JCM 15486 / C1TLV30)</name>
    <name type="common">Desulfovibrio piezophilus</name>
    <dbReference type="NCBI Taxonomy" id="1322246"/>
    <lineage>
        <taxon>Bacteria</taxon>
        <taxon>Pseudomonadati</taxon>
        <taxon>Thermodesulfobacteriota</taxon>
        <taxon>Desulfovibrionia</taxon>
        <taxon>Desulfovibrionales</taxon>
        <taxon>Desulfovibrionaceae</taxon>
    </lineage>
</organism>